<name>A0AA86UXI4_9EUKA</name>
<reference evidence="2" key="1">
    <citation type="submission" date="2023-06" db="EMBL/GenBank/DDBJ databases">
        <authorList>
            <person name="Kurt Z."/>
        </authorList>
    </citation>
    <scope>NUCLEOTIDE SEQUENCE</scope>
</reference>
<gene>
    <name evidence="3" type="ORF">HINF_LOCUS20304</name>
    <name evidence="2" type="ORF">HINF_LOCUS63510</name>
</gene>
<proteinExistence type="predicted"/>
<reference evidence="3 4" key="2">
    <citation type="submission" date="2024-07" db="EMBL/GenBank/DDBJ databases">
        <authorList>
            <person name="Akdeniz Z."/>
        </authorList>
    </citation>
    <scope>NUCLEOTIDE SEQUENCE [LARGE SCALE GENOMIC DNA]</scope>
</reference>
<evidence type="ECO:0000313" key="3">
    <source>
        <dbReference type="EMBL" id="CAL6006738.1"/>
    </source>
</evidence>
<evidence type="ECO:0000313" key="2">
    <source>
        <dbReference type="EMBL" id="CAI9975865.1"/>
    </source>
</evidence>
<keyword evidence="1" id="KW-0812">Transmembrane</keyword>
<dbReference type="EMBL" id="CAXDID020000054">
    <property type="protein sequence ID" value="CAL6006738.1"/>
    <property type="molecule type" value="Genomic_DNA"/>
</dbReference>
<keyword evidence="1" id="KW-0472">Membrane</keyword>
<comment type="caution">
    <text evidence="2">The sequence shown here is derived from an EMBL/GenBank/DDBJ whole genome shotgun (WGS) entry which is preliminary data.</text>
</comment>
<organism evidence="2">
    <name type="scientific">Hexamita inflata</name>
    <dbReference type="NCBI Taxonomy" id="28002"/>
    <lineage>
        <taxon>Eukaryota</taxon>
        <taxon>Metamonada</taxon>
        <taxon>Diplomonadida</taxon>
        <taxon>Hexamitidae</taxon>
        <taxon>Hexamitinae</taxon>
        <taxon>Hexamita</taxon>
    </lineage>
</organism>
<evidence type="ECO:0000313" key="4">
    <source>
        <dbReference type="Proteomes" id="UP001642409"/>
    </source>
</evidence>
<accession>A0AA86UXI4</accession>
<dbReference type="EMBL" id="CATOUU010001170">
    <property type="protein sequence ID" value="CAI9975865.1"/>
    <property type="molecule type" value="Genomic_DNA"/>
</dbReference>
<sequence length="287" mass="32304">MSLINSNNVLDTCQLEMLNISLRSKHKLVCHIITSYLSRFANNCELVTDSSTHKTRQTCSADHVIHVLSLSEFIAKLKLLNHNHNIQIQIVIVVFAYLILLNIRNNMQLTLILTCNSKNIQQCEYLLLSFNNIIATNPKIQQVWQYAVDFNWVTTSLRSMSYCTYGFPYNLETSCEFDCGVGNCQYNLLYGDYCCTVDLTGITDFIDAGLTMMSKIIVGVCVGGGLLLLLSIVGCYFCCRPKRQTHSTVVVSGGQPQMMQPAVPMMPQQQYGQPMMNQPNQVAMPIQ</sequence>
<keyword evidence="1" id="KW-1133">Transmembrane helix</keyword>
<feature type="transmembrane region" description="Helical" evidence="1">
    <location>
        <begin position="216"/>
        <end position="237"/>
    </location>
</feature>
<dbReference type="Proteomes" id="UP001642409">
    <property type="component" value="Unassembled WGS sequence"/>
</dbReference>
<keyword evidence="4" id="KW-1185">Reference proteome</keyword>
<evidence type="ECO:0000256" key="1">
    <source>
        <dbReference type="SAM" id="Phobius"/>
    </source>
</evidence>
<protein>
    <submittedName>
        <fullName evidence="3">Hypothetical_protein</fullName>
    </submittedName>
</protein>
<dbReference type="AlphaFoldDB" id="A0AA86UXI4"/>